<dbReference type="GO" id="GO:0015031">
    <property type="term" value="P:protein transport"/>
    <property type="evidence" value="ECO:0007669"/>
    <property type="project" value="UniProtKB-KW"/>
</dbReference>
<comment type="caution">
    <text evidence="14">The sequence shown here is derived from an EMBL/GenBank/DDBJ whole genome shotgun (WGS) entry which is preliminary data.</text>
</comment>
<evidence type="ECO:0000256" key="8">
    <source>
        <dbReference type="ARBA" id="ARBA00023136"/>
    </source>
</evidence>
<evidence type="ECO:0000256" key="9">
    <source>
        <dbReference type="ARBA" id="ARBA00023139"/>
    </source>
</evidence>
<evidence type="ECO:0000313" key="15">
    <source>
        <dbReference type="Proteomes" id="UP000605253"/>
    </source>
</evidence>
<sequence>MAITGFKPCYRRALSCSSTLACLVLLVACQSIPKQTDVACDLTRPVHLSDFNLSGKLAISDGAEGGSGRLNWQQRDNHVLAQFKAPLGQGDWLIEESEQGARMVINGEPPYYDSDAADLVAEAVGWSVPWHALKHWLLGQPMNQNQAVIQYTKTTKTIKEQGWTLVYDRFQASSFGCLPHRMMASQSPYNLRLVVRQWQW</sequence>
<feature type="chain" id="PRO_5037250319" description="Outer-membrane lipoprotein LolB" evidence="13">
    <location>
        <begin position="22"/>
        <end position="200"/>
    </location>
</feature>
<accession>A0A917CSR0</accession>
<keyword evidence="7" id="KW-0653">Protein transport</keyword>
<evidence type="ECO:0000256" key="2">
    <source>
        <dbReference type="ARBA" id="ARBA00009696"/>
    </source>
</evidence>
<dbReference type="Pfam" id="PF03550">
    <property type="entry name" value="LolB"/>
    <property type="match status" value="1"/>
</dbReference>
<gene>
    <name evidence="14" type="primary">lolB</name>
    <name evidence="14" type="ORF">GCM10011365_15650</name>
</gene>
<evidence type="ECO:0000256" key="12">
    <source>
        <dbReference type="ARBA" id="ARBA00023288"/>
    </source>
</evidence>
<dbReference type="SUPFAM" id="SSF89392">
    <property type="entry name" value="Prokaryotic lipoproteins and lipoprotein localization factors"/>
    <property type="match status" value="1"/>
</dbReference>
<comment type="subunit">
    <text evidence="3">Monomer.</text>
</comment>
<evidence type="ECO:0000256" key="4">
    <source>
        <dbReference type="ARBA" id="ARBA00016202"/>
    </source>
</evidence>
<feature type="signal peptide" evidence="13">
    <location>
        <begin position="1"/>
        <end position="21"/>
    </location>
</feature>
<keyword evidence="15" id="KW-1185">Reference proteome</keyword>
<keyword evidence="12 14" id="KW-0449">Lipoprotein</keyword>
<evidence type="ECO:0000256" key="10">
    <source>
        <dbReference type="ARBA" id="ARBA00023186"/>
    </source>
</evidence>
<dbReference type="InterPro" id="IPR004565">
    <property type="entry name" value="OM_lipoprot_LolB"/>
</dbReference>
<dbReference type="CDD" id="cd16326">
    <property type="entry name" value="LolB"/>
    <property type="match status" value="1"/>
</dbReference>
<evidence type="ECO:0000256" key="13">
    <source>
        <dbReference type="SAM" id="SignalP"/>
    </source>
</evidence>
<evidence type="ECO:0000313" key="14">
    <source>
        <dbReference type="EMBL" id="GGF95199.1"/>
    </source>
</evidence>
<dbReference type="RefSeq" id="WP_188365157.1">
    <property type="nucleotide sequence ID" value="NZ_BAABJF010000002.1"/>
</dbReference>
<keyword evidence="10" id="KW-0143">Chaperone</keyword>
<reference evidence="14" key="1">
    <citation type="journal article" date="2014" name="Int. J. Syst. Evol. Microbiol.">
        <title>Complete genome sequence of Corynebacterium casei LMG S-19264T (=DSM 44701T), isolated from a smear-ripened cheese.</title>
        <authorList>
            <consortium name="US DOE Joint Genome Institute (JGI-PGF)"/>
            <person name="Walter F."/>
            <person name="Albersmeier A."/>
            <person name="Kalinowski J."/>
            <person name="Ruckert C."/>
        </authorList>
    </citation>
    <scope>NUCLEOTIDE SEQUENCE</scope>
    <source>
        <strain evidence="14">CGMCC 1.12181</strain>
    </source>
</reference>
<dbReference type="Proteomes" id="UP000605253">
    <property type="component" value="Unassembled WGS sequence"/>
</dbReference>
<dbReference type="AlphaFoldDB" id="A0A917CSR0"/>
<organism evidence="14 15">
    <name type="scientific">Marinicella pacifica</name>
    <dbReference type="NCBI Taxonomy" id="1171543"/>
    <lineage>
        <taxon>Bacteria</taxon>
        <taxon>Pseudomonadati</taxon>
        <taxon>Pseudomonadota</taxon>
        <taxon>Gammaproteobacteria</taxon>
        <taxon>Lysobacterales</taxon>
        <taxon>Marinicellaceae</taxon>
        <taxon>Marinicella</taxon>
    </lineage>
</organism>
<evidence type="ECO:0000256" key="1">
    <source>
        <dbReference type="ARBA" id="ARBA00004459"/>
    </source>
</evidence>
<name>A0A917CSR0_9GAMM</name>
<keyword evidence="5" id="KW-0813">Transport</keyword>
<evidence type="ECO:0000256" key="7">
    <source>
        <dbReference type="ARBA" id="ARBA00022927"/>
    </source>
</evidence>
<dbReference type="GO" id="GO:0009279">
    <property type="term" value="C:cell outer membrane"/>
    <property type="evidence" value="ECO:0007669"/>
    <property type="project" value="UniProtKB-SubCell"/>
</dbReference>
<dbReference type="Gene3D" id="2.50.20.10">
    <property type="entry name" value="Lipoprotein localisation LolA/LolB/LppX"/>
    <property type="match status" value="1"/>
</dbReference>
<evidence type="ECO:0000256" key="11">
    <source>
        <dbReference type="ARBA" id="ARBA00023237"/>
    </source>
</evidence>
<reference evidence="14" key="2">
    <citation type="submission" date="2020-09" db="EMBL/GenBank/DDBJ databases">
        <authorList>
            <person name="Sun Q."/>
            <person name="Zhou Y."/>
        </authorList>
    </citation>
    <scope>NUCLEOTIDE SEQUENCE</scope>
    <source>
        <strain evidence="14">CGMCC 1.12181</strain>
    </source>
</reference>
<keyword evidence="9" id="KW-0564">Palmitate</keyword>
<evidence type="ECO:0000256" key="3">
    <source>
        <dbReference type="ARBA" id="ARBA00011245"/>
    </source>
</evidence>
<dbReference type="NCBIfam" id="TIGR00548">
    <property type="entry name" value="lolB"/>
    <property type="match status" value="1"/>
</dbReference>
<comment type="similarity">
    <text evidence="2">Belongs to the LolB family.</text>
</comment>
<proteinExistence type="inferred from homology"/>
<dbReference type="EMBL" id="BMEO01000005">
    <property type="protein sequence ID" value="GGF95199.1"/>
    <property type="molecule type" value="Genomic_DNA"/>
</dbReference>
<keyword evidence="8" id="KW-0472">Membrane</keyword>
<evidence type="ECO:0000256" key="5">
    <source>
        <dbReference type="ARBA" id="ARBA00022448"/>
    </source>
</evidence>
<keyword evidence="6 13" id="KW-0732">Signal</keyword>
<comment type="subcellular location">
    <subcellularLocation>
        <location evidence="1">Cell outer membrane</location>
        <topology evidence="1">Lipid-anchor</topology>
    </subcellularLocation>
</comment>
<dbReference type="PROSITE" id="PS51257">
    <property type="entry name" value="PROKAR_LIPOPROTEIN"/>
    <property type="match status" value="1"/>
</dbReference>
<protein>
    <recommendedName>
        <fullName evidence="4">Outer-membrane lipoprotein LolB</fullName>
    </recommendedName>
</protein>
<keyword evidence="11" id="KW-0998">Cell outer membrane</keyword>
<evidence type="ECO:0000256" key="6">
    <source>
        <dbReference type="ARBA" id="ARBA00022729"/>
    </source>
</evidence>
<dbReference type="InterPro" id="IPR029046">
    <property type="entry name" value="LolA/LolB/LppX"/>
</dbReference>